<proteinExistence type="predicted"/>
<evidence type="ECO:0000313" key="1">
    <source>
        <dbReference type="EMBL" id="MPC43591.1"/>
    </source>
</evidence>
<name>A0A5B7F8U9_PORTR</name>
<reference evidence="1 2" key="1">
    <citation type="submission" date="2019-05" db="EMBL/GenBank/DDBJ databases">
        <title>Another draft genome of Portunus trituberculatus and its Hox gene families provides insights of decapod evolution.</title>
        <authorList>
            <person name="Jeong J.-H."/>
            <person name="Song I."/>
            <person name="Kim S."/>
            <person name="Choi T."/>
            <person name="Kim D."/>
            <person name="Ryu S."/>
            <person name="Kim W."/>
        </authorList>
    </citation>
    <scope>NUCLEOTIDE SEQUENCE [LARGE SCALE GENOMIC DNA]</scope>
    <source>
        <tissue evidence="1">Muscle</tissue>
    </source>
</reference>
<comment type="caution">
    <text evidence="1">The sequence shown here is derived from an EMBL/GenBank/DDBJ whole genome shotgun (WGS) entry which is preliminary data.</text>
</comment>
<dbReference type="Proteomes" id="UP000324222">
    <property type="component" value="Unassembled WGS sequence"/>
</dbReference>
<keyword evidence="2" id="KW-1185">Reference proteome</keyword>
<dbReference type="AlphaFoldDB" id="A0A5B7F8U9"/>
<gene>
    <name evidence="1" type="ORF">E2C01_037241</name>
</gene>
<accession>A0A5B7F8U9</accession>
<organism evidence="1 2">
    <name type="scientific">Portunus trituberculatus</name>
    <name type="common">Swimming crab</name>
    <name type="synonym">Neptunus trituberculatus</name>
    <dbReference type="NCBI Taxonomy" id="210409"/>
    <lineage>
        <taxon>Eukaryota</taxon>
        <taxon>Metazoa</taxon>
        <taxon>Ecdysozoa</taxon>
        <taxon>Arthropoda</taxon>
        <taxon>Crustacea</taxon>
        <taxon>Multicrustacea</taxon>
        <taxon>Malacostraca</taxon>
        <taxon>Eumalacostraca</taxon>
        <taxon>Eucarida</taxon>
        <taxon>Decapoda</taxon>
        <taxon>Pleocyemata</taxon>
        <taxon>Brachyura</taxon>
        <taxon>Eubrachyura</taxon>
        <taxon>Portunoidea</taxon>
        <taxon>Portunidae</taxon>
        <taxon>Portuninae</taxon>
        <taxon>Portunus</taxon>
    </lineage>
</organism>
<dbReference type="EMBL" id="VSRR010005903">
    <property type="protein sequence ID" value="MPC43591.1"/>
    <property type="molecule type" value="Genomic_DNA"/>
</dbReference>
<protein>
    <submittedName>
        <fullName evidence="1">Uncharacterized protein</fullName>
    </submittedName>
</protein>
<evidence type="ECO:0000313" key="2">
    <source>
        <dbReference type="Proteomes" id="UP000324222"/>
    </source>
</evidence>
<sequence length="117" mass="12875">MNTRGGAASRQLVCCGPSPNKGGRGGVVVQFSRELATSPLSGSRGCPLLDEANYLTRRRQCNRPVPSWRLERVGGGTRNIVHKTLRLGTPRPLLLPTHCRPYFECPQDVSGRREHTP</sequence>